<evidence type="ECO:0000313" key="2">
    <source>
        <dbReference type="Proteomes" id="UP001497045"/>
    </source>
</evidence>
<name>A0ABU9IHF5_9SPHN</name>
<dbReference type="RefSeq" id="WP_341674112.1">
    <property type="nucleotide sequence ID" value="NZ_JBBYHV010000002.1"/>
</dbReference>
<accession>A0ABU9IHF5</accession>
<dbReference type="Proteomes" id="UP001497045">
    <property type="component" value="Unassembled WGS sequence"/>
</dbReference>
<protein>
    <submittedName>
        <fullName evidence="1">Uncharacterized protein</fullName>
    </submittedName>
</protein>
<organism evidence="1 2">
    <name type="scientific">Aurantiacibacter gilvus</name>
    <dbReference type="NCBI Taxonomy" id="3139141"/>
    <lineage>
        <taxon>Bacteria</taxon>
        <taxon>Pseudomonadati</taxon>
        <taxon>Pseudomonadota</taxon>
        <taxon>Alphaproteobacteria</taxon>
        <taxon>Sphingomonadales</taxon>
        <taxon>Erythrobacteraceae</taxon>
        <taxon>Aurantiacibacter</taxon>
    </lineage>
</organism>
<reference evidence="1 2" key="1">
    <citation type="submission" date="2024-04" db="EMBL/GenBank/DDBJ databases">
        <title>Aurantiacibacter sp. DGU6 16S ribosomal RNA gene Genome sequencing and assembly.</title>
        <authorList>
            <person name="Park S."/>
        </authorList>
    </citation>
    <scope>NUCLEOTIDE SEQUENCE [LARGE SCALE GENOMIC DNA]</scope>
    <source>
        <strain evidence="1 2">DGU6</strain>
    </source>
</reference>
<gene>
    <name evidence="1" type="ORF">AAEO60_12875</name>
</gene>
<dbReference type="PROSITE" id="PS51257">
    <property type="entry name" value="PROKAR_LIPOPROTEIN"/>
    <property type="match status" value="1"/>
</dbReference>
<sequence length="313" mass="33363">MKHFAIALALATALSGCSGEAEPEGDPTEVAQPNVLELQVEGLSFTGPDTINSGWTTIRVVNEGGMTHHALVYRLPEGVTAEMLDELVVRPIQASLTAAIAGDFETAAAISATMPAWVADLVWMGGPGMMSDGVTGEATMFLEPGNYIVECYVKTNGVQHNYNPTPGEFGMVFPLTVLAEDGGMAEPDANVTLTVTNDGYDIAEGAFVSGDNTVRVNFAEQRRYNDFVGHDAHVFRIDDDTDVEAAAAWPDFFPVDGQQTPAPARFVGGIHDMPQGATGYFRVDLQPGEYGITAEIPDAMESGFFTRFTVAGE</sequence>
<keyword evidence="2" id="KW-1185">Reference proteome</keyword>
<comment type="caution">
    <text evidence="1">The sequence shown here is derived from an EMBL/GenBank/DDBJ whole genome shotgun (WGS) entry which is preliminary data.</text>
</comment>
<evidence type="ECO:0000313" key="1">
    <source>
        <dbReference type="EMBL" id="MEL1251562.1"/>
    </source>
</evidence>
<proteinExistence type="predicted"/>
<dbReference type="EMBL" id="JBBYHV010000002">
    <property type="protein sequence ID" value="MEL1251562.1"/>
    <property type="molecule type" value="Genomic_DNA"/>
</dbReference>